<comment type="caution">
    <text evidence="2">The sequence shown here is derived from an EMBL/GenBank/DDBJ whole genome shotgun (WGS) entry which is preliminary data.</text>
</comment>
<organism evidence="2 3">
    <name type="scientific">Chionoecetes opilio</name>
    <name type="common">Atlantic snow crab</name>
    <name type="synonym">Cancer opilio</name>
    <dbReference type="NCBI Taxonomy" id="41210"/>
    <lineage>
        <taxon>Eukaryota</taxon>
        <taxon>Metazoa</taxon>
        <taxon>Ecdysozoa</taxon>
        <taxon>Arthropoda</taxon>
        <taxon>Crustacea</taxon>
        <taxon>Multicrustacea</taxon>
        <taxon>Malacostraca</taxon>
        <taxon>Eumalacostraca</taxon>
        <taxon>Eucarida</taxon>
        <taxon>Decapoda</taxon>
        <taxon>Pleocyemata</taxon>
        <taxon>Brachyura</taxon>
        <taxon>Eubrachyura</taxon>
        <taxon>Majoidea</taxon>
        <taxon>Majidae</taxon>
        <taxon>Chionoecetes</taxon>
    </lineage>
</organism>
<reference evidence="2" key="1">
    <citation type="submission" date="2020-07" db="EMBL/GenBank/DDBJ databases">
        <title>The High-quality genome of the commercially important snow crab, Chionoecetes opilio.</title>
        <authorList>
            <person name="Jeong J.-H."/>
            <person name="Ryu S."/>
        </authorList>
    </citation>
    <scope>NUCLEOTIDE SEQUENCE</scope>
    <source>
        <strain evidence="2">MADBK_172401_WGS</strain>
        <tissue evidence="2">Digestive gland</tissue>
    </source>
</reference>
<dbReference type="Proteomes" id="UP000770661">
    <property type="component" value="Unassembled WGS sequence"/>
</dbReference>
<feature type="compositionally biased region" description="Pro residues" evidence="1">
    <location>
        <begin position="179"/>
        <end position="191"/>
    </location>
</feature>
<evidence type="ECO:0000256" key="1">
    <source>
        <dbReference type="SAM" id="MobiDB-lite"/>
    </source>
</evidence>
<evidence type="ECO:0000313" key="3">
    <source>
        <dbReference type="Proteomes" id="UP000770661"/>
    </source>
</evidence>
<name>A0A8J4YLR0_CHIOP</name>
<gene>
    <name evidence="2" type="ORF">GWK47_004481</name>
</gene>
<evidence type="ECO:0000313" key="2">
    <source>
        <dbReference type="EMBL" id="KAG0725979.1"/>
    </source>
</evidence>
<proteinExistence type="predicted"/>
<protein>
    <submittedName>
        <fullName evidence="2">Uncharacterized protein</fullName>
    </submittedName>
</protein>
<feature type="region of interest" description="Disordered" evidence="1">
    <location>
        <begin position="124"/>
        <end position="210"/>
    </location>
</feature>
<sequence>MRICKHWTRNDKSVSADSSIHNEAKEVSEISMFMSTANNQVMSTRNMSEDSLPVPSSQVLLQPAPAMPHPPTGTTHPSLQYPTREFLDTNLRKPDLQKRCREMGLTNIWTTKSQLITMLLEKCQPTPNTSDAPRPAPPSPDASRRAPSEPQTPLPPSQAAPARPGDLQLAPSPHGDMQPAPPPDDIQPAPSPHADLWLTPLQPDDMWLDPTPPADLRLTLLTSGDSICHTP</sequence>
<keyword evidence="3" id="KW-1185">Reference proteome</keyword>
<dbReference type="AlphaFoldDB" id="A0A8J4YLR0"/>
<accession>A0A8J4YLR0</accession>
<dbReference type="EMBL" id="JACEEZ010004992">
    <property type="protein sequence ID" value="KAG0725979.1"/>
    <property type="molecule type" value="Genomic_DNA"/>
</dbReference>